<reference evidence="2 3" key="1">
    <citation type="journal article" date="2016" name="Nat. Commun.">
        <title>Thousands of microbial genomes shed light on interconnected biogeochemical processes in an aquifer system.</title>
        <authorList>
            <person name="Anantharaman K."/>
            <person name="Brown C.T."/>
            <person name="Hug L.A."/>
            <person name="Sharon I."/>
            <person name="Castelle C.J."/>
            <person name="Probst A.J."/>
            <person name="Thomas B.C."/>
            <person name="Singh A."/>
            <person name="Wilkins M.J."/>
            <person name="Karaoz U."/>
            <person name="Brodie E.L."/>
            <person name="Williams K.H."/>
            <person name="Hubbard S.S."/>
            <person name="Banfield J.F."/>
        </authorList>
    </citation>
    <scope>NUCLEOTIDE SEQUENCE [LARGE SCALE GENOMIC DNA]</scope>
</reference>
<protein>
    <recommendedName>
        <fullName evidence="1">YgjP-like metallopeptidase domain-containing protein</fullName>
    </recommendedName>
</protein>
<evidence type="ECO:0000259" key="1">
    <source>
        <dbReference type="Pfam" id="PF01863"/>
    </source>
</evidence>
<dbReference type="PANTHER" id="PTHR30399">
    <property type="entry name" value="UNCHARACTERIZED PROTEIN YGJP"/>
    <property type="match status" value="1"/>
</dbReference>
<comment type="caution">
    <text evidence="2">The sequence shown here is derived from an EMBL/GenBank/DDBJ whole genome shotgun (WGS) entry which is preliminary data.</text>
</comment>
<gene>
    <name evidence="2" type="ORF">A2856_01990</name>
</gene>
<dbReference type="InterPro" id="IPR053136">
    <property type="entry name" value="UTP_pyrophosphatase-like"/>
</dbReference>
<evidence type="ECO:0000313" key="3">
    <source>
        <dbReference type="Proteomes" id="UP000177885"/>
    </source>
</evidence>
<dbReference type="CDD" id="cd07344">
    <property type="entry name" value="M48_yhfN_like"/>
    <property type="match status" value="1"/>
</dbReference>
<dbReference type="AlphaFoldDB" id="A0A1F7TKD3"/>
<dbReference type="PANTHER" id="PTHR30399:SF1">
    <property type="entry name" value="UTP PYROPHOSPHATASE"/>
    <property type="match status" value="1"/>
</dbReference>
<organism evidence="2 3">
    <name type="scientific">Candidatus Uhrbacteria bacterium RIFCSPHIGHO2_01_FULL_63_20</name>
    <dbReference type="NCBI Taxonomy" id="1802385"/>
    <lineage>
        <taxon>Bacteria</taxon>
        <taxon>Candidatus Uhriibacteriota</taxon>
    </lineage>
</organism>
<accession>A0A1F7TKD3</accession>
<feature type="domain" description="YgjP-like metallopeptidase" evidence="1">
    <location>
        <begin position="15"/>
        <end position="112"/>
    </location>
</feature>
<dbReference type="Pfam" id="PF01863">
    <property type="entry name" value="YgjP-like"/>
    <property type="match status" value="1"/>
</dbReference>
<sequence length="121" mass="14214">MDSNPYAPQGLARFRHRAKHLVLSRLAHYNALYGFRWERVSIRDQRTRWGSCSSTGTLSFNWRIAVIPAELADYVIVHELCHLKHLDHSSDFWAMVERAIPHHRACRRALRQIDRLIASRV</sequence>
<name>A0A1F7TKD3_9BACT</name>
<dbReference type="STRING" id="1802385.A2856_01990"/>
<dbReference type="EMBL" id="MGDT01000007">
    <property type="protein sequence ID" value="OGL66441.1"/>
    <property type="molecule type" value="Genomic_DNA"/>
</dbReference>
<dbReference type="Gene3D" id="3.30.2010.10">
    <property type="entry name" value="Metalloproteases ('zincins'), catalytic domain"/>
    <property type="match status" value="1"/>
</dbReference>
<evidence type="ECO:0000313" key="2">
    <source>
        <dbReference type="EMBL" id="OGL66441.1"/>
    </source>
</evidence>
<dbReference type="Proteomes" id="UP000177885">
    <property type="component" value="Unassembled WGS sequence"/>
</dbReference>
<proteinExistence type="predicted"/>
<dbReference type="InterPro" id="IPR002725">
    <property type="entry name" value="YgjP-like_metallopeptidase"/>
</dbReference>